<evidence type="ECO:0000313" key="2">
    <source>
        <dbReference type="Proteomes" id="UP000003489"/>
    </source>
</evidence>
<dbReference type="RefSeq" id="WP_004035602.1">
    <property type="nucleotide sequence ID" value="NZ_DS996911.1"/>
</dbReference>
<comment type="caution">
    <text evidence="1">The sequence shown here is derived from an EMBL/GenBank/DDBJ whole genome shotgun (WGS) entry which is preliminary data.</text>
</comment>
<organism evidence="1 2">
    <name type="scientific">Methanobrevibacter smithii DSM 2375</name>
    <dbReference type="NCBI Taxonomy" id="483214"/>
    <lineage>
        <taxon>Archaea</taxon>
        <taxon>Methanobacteriati</taxon>
        <taxon>Methanobacteriota</taxon>
        <taxon>Methanomada group</taxon>
        <taxon>Methanobacteria</taxon>
        <taxon>Methanobacteriales</taxon>
        <taxon>Methanobacteriaceae</taxon>
        <taxon>Methanobrevibacter</taxon>
    </lineage>
</organism>
<evidence type="ECO:0000313" key="1">
    <source>
        <dbReference type="EMBL" id="EEE41893.1"/>
    </source>
</evidence>
<protein>
    <submittedName>
        <fullName evidence="1">Uncharacterized protein</fullName>
    </submittedName>
</protein>
<dbReference type="PATRIC" id="fig|483214.13.peg.754"/>
<reference evidence="1 2" key="2">
    <citation type="submission" date="2008-11" db="EMBL/GenBank/DDBJ databases">
        <title>Draft genome sequence of Methanobrevibacter smithii (DSM 2375).</title>
        <authorList>
            <person name="Sudarsanam P."/>
            <person name="Ley R."/>
            <person name="Guruge J."/>
            <person name="Turnbaugh P.J."/>
            <person name="Mahowald M."/>
            <person name="Liep D."/>
            <person name="Gordon J."/>
        </authorList>
    </citation>
    <scope>NUCLEOTIDE SEQUENCE [LARGE SCALE GENOMIC DNA]</scope>
    <source>
        <strain evidence="1 2">DSM 2375</strain>
    </source>
</reference>
<dbReference type="HOGENOM" id="CLU_3057183_0_0_2"/>
<accession>B9AEK3</accession>
<dbReference type="EMBL" id="ABYW01000005">
    <property type="protein sequence ID" value="EEE41893.1"/>
    <property type="molecule type" value="Genomic_DNA"/>
</dbReference>
<proteinExistence type="predicted"/>
<sequence length="53" mass="6457">MEYEELRRMFDLNNSLIEKINNFRNGRIVKYESENPEYYKVIFHAVPLNAFSN</sequence>
<dbReference type="Proteomes" id="UP000003489">
    <property type="component" value="Unassembled WGS sequence"/>
</dbReference>
<name>B9AEK3_METSM</name>
<dbReference type="AlphaFoldDB" id="B9AEK3"/>
<reference evidence="1 2" key="1">
    <citation type="submission" date="2008-10" db="EMBL/GenBank/DDBJ databases">
        <authorList>
            <person name="Fulton L."/>
            <person name="Clifton S."/>
            <person name="Fulton B."/>
            <person name="Xu J."/>
            <person name="Minx P."/>
            <person name="Pepin K.H."/>
            <person name="Johnson M."/>
            <person name="Bhonagiri V."/>
            <person name="Nash W.E."/>
            <person name="Mardis E.R."/>
            <person name="Wilson R.K."/>
        </authorList>
    </citation>
    <scope>NUCLEOTIDE SEQUENCE [LARGE SCALE GENOMIC DNA]</scope>
    <source>
        <strain evidence="1 2">DSM 2375</strain>
    </source>
</reference>
<gene>
    <name evidence="1" type="ORF">METSMIALI_00784</name>
</gene>